<keyword evidence="1" id="KW-0732">Signal</keyword>
<reference evidence="3 4" key="1">
    <citation type="submission" date="2024-07" db="EMBL/GenBank/DDBJ databases">
        <title>Section-level genome sequencing and comparative genomics of Aspergillus sections Usti and Cavernicolus.</title>
        <authorList>
            <consortium name="Lawrence Berkeley National Laboratory"/>
            <person name="Nybo J.L."/>
            <person name="Vesth T.C."/>
            <person name="Theobald S."/>
            <person name="Frisvad J.C."/>
            <person name="Larsen T.O."/>
            <person name="Kjaerboelling I."/>
            <person name="Rothschild-Mancinelli K."/>
            <person name="Lyhne E.K."/>
            <person name="Kogle M.E."/>
            <person name="Barry K."/>
            <person name="Clum A."/>
            <person name="Na H."/>
            <person name="Ledsgaard L."/>
            <person name="Lin J."/>
            <person name="Lipzen A."/>
            <person name="Kuo A."/>
            <person name="Riley R."/>
            <person name="Mondo S."/>
            <person name="Labutti K."/>
            <person name="Haridas S."/>
            <person name="Pangalinan J."/>
            <person name="Salamov A.A."/>
            <person name="Simmons B.A."/>
            <person name="Magnuson J.K."/>
            <person name="Chen J."/>
            <person name="Drula E."/>
            <person name="Henrissat B."/>
            <person name="Wiebenga A."/>
            <person name="Lubbers R.J."/>
            <person name="Gomes A.C."/>
            <person name="Makela M.R."/>
            <person name="Stajich J."/>
            <person name="Grigoriev I.V."/>
            <person name="Mortensen U.H."/>
            <person name="De Vries R.P."/>
            <person name="Baker S.E."/>
            <person name="Andersen M.R."/>
        </authorList>
    </citation>
    <scope>NUCLEOTIDE SEQUENCE [LARGE SCALE GENOMIC DNA]</scope>
    <source>
        <strain evidence="3 4">CBS 209.92</strain>
    </source>
</reference>
<organism evidence="3 4">
    <name type="scientific">Aspergillus keveii</name>
    <dbReference type="NCBI Taxonomy" id="714993"/>
    <lineage>
        <taxon>Eukaryota</taxon>
        <taxon>Fungi</taxon>
        <taxon>Dikarya</taxon>
        <taxon>Ascomycota</taxon>
        <taxon>Pezizomycotina</taxon>
        <taxon>Eurotiomycetes</taxon>
        <taxon>Eurotiomycetidae</taxon>
        <taxon>Eurotiales</taxon>
        <taxon>Aspergillaceae</taxon>
        <taxon>Aspergillus</taxon>
        <taxon>Aspergillus subgen. Nidulantes</taxon>
    </lineage>
</organism>
<comment type="caution">
    <text evidence="3">The sequence shown here is derived from an EMBL/GenBank/DDBJ whole genome shotgun (WGS) entry which is preliminary data.</text>
</comment>
<name>A0ABR4G127_9EURO</name>
<feature type="signal peptide" evidence="1">
    <location>
        <begin position="1"/>
        <end position="21"/>
    </location>
</feature>
<protein>
    <submittedName>
        <fullName evidence="3">Lipocalin-like domain-containing protein</fullName>
    </submittedName>
</protein>
<dbReference type="InterPro" id="IPR024311">
    <property type="entry name" value="Lipocalin-like"/>
</dbReference>
<dbReference type="EMBL" id="JBFTWV010000067">
    <property type="protein sequence ID" value="KAL2789224.1"/>
    <property type="molecule type" value="Genomic_DNA"/>
</dbReference>
<evidence type="ECO:0000259" key="2">
    <source>
        <dbReference type="Pfam" id="PF13924"/>
    </source>
</evidence>
<dbReference type="Pfam" id="PF13924">
    <property type="entry name" value="Lipocalin_5"/>
    <property type="match status" value="1"/>
</dbReference>
<keyword evidence="4" id="KW-1185">Reference proteome</keyword>
<feature type="domain" description="Lipocalin-like" evidence="2">
    <location>
        <begin position="7"/>
        <end position="155"/>
    </location>
</feature>
<dbReference type="Proteomes" id="UP001610563">
    <property type="component" value="Unassembled WGS sequence"/>
</dbReference>
<feature type="chain" id="PRO_5045715894" evidence="1">
    <location>
        <begin position="22"/>
        <end position="165"/>
    </location>
</feature>
<evidence type="ECO:0000313" key="3">
    <source>
        <dbReference type="EMBL" id="KAL2789224.1"/>
    </source>
</evidence>
<accession>A0ABR4G127</accession>
<evidence type="ECO:0000256" key="1">
    <source>
        <dbReference type="SAM" id="SignalP"/>
    </source>
</evidence>
<sequence>MATHPIHGAWILVSFDLHLAADPTSPPILHPLGPDPLGSILFSPTGYMSCTLTSREAAAPLKSPSWVLADDDEILRAARRMTTYCGYYDVYEENGEKRLSTHVDIALDPNWIGKAQVRKWEVLEQGGRTVLVLRPVQELVLPDGTKTLGRLVWERSKRRERAGRI</sequence>
<proteinExistence type="predicted"/>
<evidence type="ECO:0000313" key="4">
    <source>
        <dbReference type="Proteomes" id="UP001610563"/>
    </source>
</evidence>
<gene>
    <name evidence="3" type="ORF">BJX66DRAFT_339503</name>
</gene>